<dbReference type="Gene3D" id="3.40.50.11900">
    <property type="match status" value="1"/>
</dbReference>
<sequence length="369" mass="38489">MGRPAQRLGVVGNDVPRPVVLAHGAVPVRLSGAWSGPVSARAAALLGAVDAAAARLLDGLLEGPKDGRLEGLAGLVVCHDSAAHLRLFYVLRVLADRGDLPVPVHLLDAPRCDDPVTGRPDPEGPRVRFVERSYHRLAEFCAGLTGRRPTSHDLAEAWRSDEQVGTALARLRDRRAGQHVTGTAALGAYRAAATLPPTDALAAIAGEVGDDDAVPIVVTGSNHPDASVYAEIERHGACVVAEDHDTGDATWIDAADEGGCDGDGDLDALIGALARRHARRPPAASRSRSSVRAEHLLATVRRTGARGVLCLARAHDDAPAWDAPVQDAALRRVGIPFVARTRIGDDPLAVAAAATDELVAAATAREAGR</sequence>
<reference evidence="2" key="1">
    <citation type="journal article" date="2019" name="Int. J. Syst. Evol. Microbiol.">
        <title>The Global Catalogue of Microorganisms (GCM) 10K type strain sequencing project: providing services to taxonomists for standard genome sequencing and annotation.</title>
        <authorList>
            <consortium name="The Broad Institute Genomics Platform"/>
            <consortium name="The Broad Institute Genome Sequencing Center for Infectious Disease"/>
            <person name="Wu L."/>
            <person name="Ma J."/>
        </authorList>
    </citation>
    <scope>NUCLEOTIDE SEQUENCE [LARGE SCALE GENOMIC DNA]</scope>
    <source>
        <strain evidence="2">JCM 1490</strain>
    </source>
</reference>
<name>A0ABW2QCN8_9MICO</name>
<accession>A0ABW2QCN8</accession>
<dbReference type="EMBL" id="JBHTCQ010000002">
    <property type="protein sequence ID" value="MFC7405712.1"/>
    <property type="molecule type" value="Genomic_DNA"/>
</dbReference>
<protein>
    <submittedName>
        <fullName evidence="1">2-hydroxyacyl-CoA dehydratase</fullName>
    </submittedName>
</protein>
<dbReference type="Pfam" id="PF06050">
    <property type="entry name" value="HGD-D"/>
    <property type="match status" value="1"/>
</dbReference>
<dbReference type="Proteomes" id="UP001596455">
    <property type="component" value="Unassembled WGS sequence"/>
</dbReference>
<comment type="caution">
    <text evidence="1">The sequence shown here is derived from an EMBL/GenBank/DDBJ whole genome shotgun (WGS) entry which is preliminary data.</text>
</comment>
<proteinExistence type="predicted"/>
<keyword evidence="2" id="KW-1185">Reference proteome</keyword>
<dbReference type="Gene3D" id="3.40.50.11890">
    <property type="match status" value="1"/>
</dbReference>
<evidence type="ECO:0000313" key="2">
    <source>
        <dbReference type="Proteomes" id="UP001596455"/>
    </source>
</evidence>
<organism evidence="1 2">
    <name type="scientific">Georgenia alba</name>
    <dbReference type="NCBI Taxonomy" id="2233858"/>
    <lineage>
        <taxon>Bacteria</taxon>
        <taxon>Bacillati</taxon>
        <taxon>Actinomycetota</taxon>
        <taxon>Actinomycetes</taxon>
        <taxon>Micrococcales</taxon>
        <taxon>Bogoriellaceae</taxon>
        <taxon>Georgenia</taxon>
    </lineage>
</organism>
<dbReference type="RefSeq" id="WP_382394401.1">
    <property type="nucleotide sequence ID" value="NZ_JBHTCQ010000002.1"/>
</dbReference>
<evidence type="ECO:0000313" key="1">
    <source>
        <dbReference type="EMBL" id="MFC7405712.1"/>
    </source>
</evidence>
<gene>
    <name evidence="1" type="ORF">ACFQQL_11380</name>
</gene>
<dbReference type="InterPro" id="IPR010327">
    <property type="entry name" value="FldB/FldC_alpha/beta"/>
</dbReference>